<evidence type="ECO:0000313" key="1">
    <source>
        <dbReference type="EMBL" id="VTZ65815.1"/>
    </source>
</evidence>
<dbReference type="AlphaFoldDB" id="A0A508X9P4"/>
<organism evidence="1">
    <name type="scientific">Sinorhizobium medicae</name>
    <dbReference type="NCBI Taxonomy" id="110321"/>
    <lineage>
        <taxon>Bacteria</taxon>
        <taxon>Pseudomonadati</taxon>
        <taxon>Pseudomonadota</taxon>
        <taxon>Alphaproteobacteria</taxon>
        <taxon>Hyphomicrobiales</taxon>
        <taxon>Rhizobiaceae</taxon>
        <taxon>Sinorhizobium/Ensifer group</taxon>
        <taxon>Sinorhizobium</taxon>
    </lineage>
</organism>
<protein>
    <submittedName>
        <fullName evidence="1">Uncharacterized protein</fullName>
    </submittedName>
</protein>
<proteinExistence type="predicted"/>
<sequence length="40" mass="4420">MTALMCLTPFAIIEFADNHMLALAPNDETGALIQLLKRMT</sequence>
<reference evidence="1" key="1">
    <citation type="submission" date="2019-06" db="EMBL/GenBank/DDBJ databases">
        <authorList>
            <person name="Le Quere A."/>
            <person name="Colella S."/>
        </authorList>
    </citation>
    <scope>NUCLEOTIDE SEQUENCE</scope>
    <source>
        <strain evidence="1">EmedicaeMD41</strain>
    </source>
</reference>
<gene>
    <name evidence="1" type="ORF">EMEDMD4_910032</name>
</gene>
<dbReference type="Proteomes" id="UP000507954">
    <property type="component" value="Unassembled WGS sequence"/>
</dbReference>
<accession>A0A508X9P4</accession>
<dbReference type="EMBL" id="CABFNB010000163">
    <property type="protein sequence ID" value="VTZ65815.1"/>
    <property type="molecule type" value="Genomic_DNA"/>
</dbReference>
<name>A0A508X9P4_9HYPH</name>